<gene>
    <name evidence="2" type="ORF">CEE63_07585</name>
</gene>
<protein>
    <submittedName>
        <fullName evidence="2">Uncharacterized protein</fullName>
    </submittedName>
</protein>
<dbReference type="AlphaFoldDB" id="A0A246I977"/>
<reference evidence="2 3" key="1">
    <citation type="submission" date="2017-06" db="EMBL/GenBank/DDBJ databases">
        <authorList>
            <person name="Kim H.J."/>
            <person name="Triplett B.A."/>
        </authorList>
    </citation>
    <scope>NUCLEOTIDE SEQUENCE [LARGE SCALE GENOMIC DNA]</scope>
    <source>
        <strain evidence="2 3">594</strain>
    </source>
</reference>
<dbReference type="Proteomes" id="UP000197090">
    <property type="component" value="Unassembled WGS sequence"/>
</dbReference>
<feature type="region of interest" description="Disordered" evidence="1">
    <location>
        <begin position="61"/>
        <end position="89"/>
    </location>
</feature>
<evidence type="ECO:0000256" key="1">
    <source>
        <dbReference type="SAM" id="MobiDB-lite"/>
    </source>
</evidence>
<comment type="caution">
    <text evidence="2">The sequence shown here is derived from an EMBL/GenBank/DDBJ whole genome shotgun (WGS) entry which is preliminary data.</text>
</comment>
<proteinExistence type="predicted"/>
<evidence type="ECO:0000313" key="2">
    <source>
        <dbReference type="EMBL" id="OWQ75868.1"/>
    </source>
</evidence>
<organism evidence="2 3">
    <name type="scientific">Stenotrophomonas maltophilia</name>
    <name type="common">Pseudomonas maltophilia</name>
    <name type="synonym">Xanthomonas maltophilia</name>
    <dbReference type="NCBI Taxonomy" id="40324"/>
    <lineage>
        <taxon>Bacteria</taxon>
        <taxon>Pseudomonadati</taxon>
        <taxon>Pseudomonadota</taxon>
        <taxon>Gammaproteobacteria</taxon>
        <taxon>Lysobacterales</taxon>
        <taxon>Lysobacteraceae</taxon>
        <taxon>Stenotrophomonas</taxon>
        <taxon>Stenotrophomonas maltophilia group</taxon>
    </lineage>
</organism>
<evidence type="ECO:0000313" key="3">
    <source>
        <dbReference type="Proteomes" id="UP000197090"/>
    </source>
</evidence>
<sequence length="134" mass="14093">MASPAPTATLCQLARQEWPLAVAVLLTLLLGWSALHEGRGSDPTAQGWQAHAEGLRQVMPLPAPSADECPQHAAPAPEPPLEGEGNTPCAGLAPLRAPLVAHIPLWRSDALRRQLHDPALRLNPGHAPPAPHAS</sequence>
<dbReference type="RefSeq" id="WP_088496724.1">
    <property type="nucleotide sequence ID" value="NZ_NIVX01000051.1"/>
</dbReference>
<dbReference type="EMBL" id="NIVX01000051">
    <property type="protein sequence ID" value="OWQ75868.1"/>
    <property type="molecule type" value="Genomic_DNA"/>
</dbReference>
<accession>A0A246I977</accession>
<name>A0A246I977_STEMA</name>